<gene>
    <name evidence="5" type="ORF">KO481_06355</name>
</gene>
<evidence type="ECO:0000256" key="3">
    <source>
        <dbReference type="SAM" id="MobiDB-lite"/>
    </source>
</evidence>
<dbReference type="Proteomes" id="UP000733379">
    <property type="component" value="Unassembled WGS sequence"/>
</dbReference>
<feature type="region of interest" description="Disordered" evidence="3">
    <location>
        <begin position="1"/>
        <end position="143"/>
    </location>
</feature>
<comment type="subcellular location">
    <subcellularLocation>
        <location evidence="1">Membrane</location>
    </subcellularLocation>
</comment>
<feature type="compositionally biased region" description="Low complexity" evidence="3">
    <location>
        <begin position="40"/>
        <end position="70"/>
    </location>
</feature>
<dbReference type="RefSeq" id="WP_215916068.1">
    <property type="nucleotide sequence ID" value="NZ_JAHKNI010000002.1"/>
</dbReference>
<evidence type="ECO:0000256" key="4">
    <source>
        <dbReference type="SAM" id="Phobius"/>
    </source>
</evidence>
<name>A0ABS6ASY5_9NOCA</name>
<accession>A0ABS6ASY5</accession>
<comment type="caution">
    <text evidence="5">The sequence shown here is derived from an EMBL/GenBank/DDBJ whole genome shotgun (WGS) entry which is preliminary data.</text>
</comment>
<evidence type="ECO:0000313" key="5">
    <source>
        <dbReference type="EMBL" id="MBU3061143.1"/>
    </source>
</evidence>
<feature type="compositionally biased region" description="Low complexity" evidence="3">
    <location>
        <begin position="119"/>
        <end position="131"/>
    </location>
</feature>
<protein>
    <recommendedName>
        <fullName evidence="7">Mce protein</fullName>
    </recommendedName>
</protein>
<evidence type="ECO:0008006" key="7">
    <source>
        <dbReference type="Google" id="ProtNLM"/>
    </source>
</evidence>
<keyword evidence="4" id="KW-1133">Transmembrane helix</keyword>
<reference evidence="5 6" key="1">
    <citation type="submission" date="2021-06" db="EMBL/GenBank/DDBJ databases">
        <title>Actinomycetes sequencing.</title>
        <authorList>
            <person name="Shan Q."/>
        </authorList>
    </citation>
    <scope>NUCLEOTIDE SEQUENCE [LARGE SCALE GENOMIC DNA]</scope>
    <source>
        <strain evidence="5 6">NEAU-G5</strain>
    </source>
</reference>
<keyword evidence="4" id="KW-0812">Transmembrane</keyword>
<dbReference type="PANTHER" id="PTHR37042:SF4">
    <property type="entry name" value="OUTER MEMBRANE PROTEIN RV1973"/>
    <property type="match status" value="1"/>
</dbReference>
<keyword evidence="6" id="KW-1185">Reference proteome</keyword>
<feature type="compositionally biased region" description="Acidic residues" evidence="3">
    <location>
        <begin position="99"/>
        <end position="108"/>
    </location>
</feature>
<evidence type="ECO:0000256" key="1">
    <source>
        <dbReference type="ARBA" id="ARBA00004370"/>
    </source>
</evidence>
<feature type="transmembrane region" description="Helical" evidence="4">
    <location>
        <begin position="149"/>
        <end position="174"/>
    </location>
</feature>
<dbReference type="EMBL" id="JAHKNI010000002">
    <property type="protein sequence ID" value="MBU3061143.1"/>
    <property type="molecule type" value="Genomic_DNA"/>
</dbReference>
<dbReference type="PANTHER" id="PTHR37042">
    <property type="entry name" value="OUTER MEMBRANE PROTEIN RV1973"/>
    <property type="match status" value="1"/>
</dbReference>
<proteinExistence type="predicted"/>
<evidence type="ECO:0000313" key="6">
    <source>
        <dbReference type="Proteomes" id="UP000733379"/>
    </source>
</evidence>
<sequence length="308" mass="32068">MSDEERGGRQRRRVVRAAGPAAESVEKPATPAVERVEPVTVKVEAASAATTTSSAAAAEADSSGKADASAPVDEPIAAEAPTVKLESSESTAAVAADDSGADNSDESGAELWTPKVVTSEPSDAESASPASDSEDSDEQSENSGRKLGWIGWIAAAVAAVSALVLIGSGGFLVYHQHQVSALQERRAAYVQTAKQVVLNLTDISGDTAPQDIDRVLAVASGDLKAEYTQRKDAYAQVIQQAKVKATGEVIEAAIESEDAHNAVVLVAAKQTLTNAGSPDPQQRYYRFRITVARDDSGQMTGSKVEFVA</sequence>
<organism evidence="5 6">
    <name type="scientific">Nocardia albiluteola</name>
    <dbReference type="NCBI Taxonomy" id="2842303"/>
    <lineage>
        <taxon>Bacteria</taxon>
        <taxon>Bacillati</taxon>
        <taxon>Actinomycetota</taxon>
        <taxon>Actinomycetes</taxon>
        <taxon>Mycobacteriales</taxon>
        <taxon>Nocardiaceae</taxon>
        <taxon>Nocardia</taxon>
    </lineage>
</organism>
<evidence type="ECO:0000256" key="2">
    <source>
        <dbReference type="ARBA" id="ARBA00023136"/>
    </source>
</evidence>
<keyword evidence="2 4" id="KW-0472">Membrane</keyword>